<sequence length="230" mass="24084">MFGLTPDEWEAIVLTLKVASAAVIVSLPLALAVAWLLSYGRFPGKIALEALVSLPLVLPPVVTGYALLLLLGRHGALGGFLDRDLGIVLAFRWTGAAVAAAVMGFPFMVRGVRLSLDAIDRDLEGAASSLGAPGWLVFLTITLPLAIPGILSGAVLAFARSLGEFGATITFVASIPGETRTISSTIYALLQTPDGDRAVLRLCLISVTLSVGALVLSEILIRAGRRRLAR</sequence>
<evidence type="ECO:0000256" key="9">
    <source>
        <dbReference type="SAM" id="Phobius"/>
    </source>
</evidence>
<dbReference type="NCBIfam" id="NF006939">
    <property type="entry name" value="PRK09421.1"/>
    <property type="match status" value="1"/>
</dbReference>
<feature type="domain" description="ABC transmembrane type-1" evidence="10">
    <location>
        <begin position="12"/>
        <end position="220"/>
    </location>
</feature>
<feature type="transmembrane region" description="Helical" evidence="9">
    <location>
        <begin position="90"/>
        <end position="109"/>
    </location>
</feature>
<dbReference type="FunFam" id="1.10.3720.10:FF:000018">
    <property type="entry name" value="Molybdenum transport system permease"/>
    <property type="match status" value="1"/>
</dbReference>
<keyword evidence="2" id="KW-0813">Transport</keyword>
<keyword evidence="5" id="KW-0997">Cell inner membrane</keyword>
<gene>
    <name evidence="11" type="primary">modB</name>
</gene>
<feature type="transmembrane region" description="Helical" evidence="9">
    <location>
        <begin position="130"/>
        <end position="159"/>
    </location>
</feature>
<reference evidence="11" key="1">
    <citation type="submission" date="2020-09" db="EMBL/GenBank/DDBJ databases">
        <title>A new high-throughput screening method to detect antimicrobial volatiles from metagenomic clone libraries.</title>
        <authorList>
            <person name="Stocker F."/>
            <person name="Obermeier M."/>
            <person name="Resch K."/>
            <person name="Berg G."/>
            <person name="Mueller Bogota C.A."/>
        </authorList>
    </citation>
    <scope>NUCLEOTIDE SEQUENCE</scope>
</reference>
<evidence type="ECO:0000256" key="5">
    <source>
        <dbReference type="ARBA" id="ARBA00022519"/>
    </source>
</evidence>
<dbReference type="InterPro" id="IPR000515">
    <property type="entry name" value="MetI-like"/>
</dbReference>
<evidence type="ECO:0000256" key="1">
    <source>
        <dbReference type="ARBA" id="ARBA00004429"/>
    </source>
</evidence>
<evidence type="ECO:0000256" key="3">
    <source>
        <dbReference type="ARBA" id="ARBA00022475"/>
    </source>
</evidence>
<proteinExistence type="predicted"/>
<keyword evidence="6 9" id="KW-0812">Transmembrane</keyword>
<dbReference type="PANTHER" id="PTHR30183">
    <property type="entry name" value="MOLYBDENUM TRANSPORT SYSTEM PERMEASE PROTEIN MODB"/>
    <property type="match status" value="1"/>
</dbReference>
<evidence type="ECO:0000313" key="11">
    <source>
        <dbReference type="EMBL" id="QOL00423.1"/>
    </source>
</evidence>
<dbReference type="NCBIfam" id="TIGR02141">
    <property type="entry name" value="modB_ABC"/>
    <property type="match status" value="1"/>
</dbReference>
<keyword evidence="7 9" id="KW-1133">Transmembrane helix</keyword>
<dbReference type="Pfam" id="PF00528">
    <property type="entry name" value="BPD_transp_1"/>
    <property type="match status" value="1"/>
</dbReference>
<keyword evidence="3" id="KW-1003">Cell membrane</keyword>
<dbReference type="CDD" id="cd06261">
    <property type="entry name" value="TM_PBP2"/>
    <property type="match status" value="1"/>
</dbReference>
<dbReference type="InterPro" id="IPR035906">
    <property type="entry name" value="MetI-like_sf"/>
</dbReference>
<accession>A0A7L9QBX7</accession>
<feature type="transmembrane region" description="Helical" evidence="9">
    <location>
        <begin position="12"/>
        <end position="38"/>
    </location>
</feature>
<evidence type="ECO:0000256" key="2">
    <source>
        <dbReference type="ARBA" id="ARBA00022448"/>
    </source>
</evidence>
<evidence type="ECO:0000256" key="6">
    <source>
        <dbReference type="ARBA" id="ARBA00022692"/>
    </source>
</evidence>
<dbReference type="PROSITE" id="PS50928">
    <property type="entry name" value="ABC_TM1"/>
    <property type="match status" value="1"/>
</dbReference>
<dbReference type="GO" id="GO:0005886">
    <property type="term" value="C:plasma membrane"/>
    <property type="evidence" value="ECO:0007669"/>
    <property type="project" value="UniProtKB-SubCell"/>
</dbReference>
<dbReference type="GO" id="GO:0015098">
    <property type="term" value="F:molybdate ion transmembrane transporter activity"/>
    <property type="evidence" value="ECO:0007669"/>
    <property type="project" value="InterPro"/>
</dbReference>
<name>A0A7L9QBX7_9ZZZZ</name>
<evidence type="ECO:0000259" key="10">
    <source>
        <dbReference type="PROSITE" id="PS50928"/>
    </source>
</evidence>
<dbReference type="SUPFAM" id="SSF161098">
    <property type="entry name" value="MetI-like"/>
    <property type="match status" value="1"/>
</dbReference>
<evidence type="ECO:0000256" key="7">
    <source>
        <dbReference type="ARBA" id="ARBA00022989"/>
    </source>
</evidence>
<feature type="transmembrane region" description="Helical" evidence="9">
    <location>
        <begin position="50"/>
        <end position="70"/>
    </location>
</feature>
<evidence type="ECO:0000256" key="4">
    <source>
        <dbReference type="ARBA" id="ARBA00022505"/>
    </source>
</evidence>
<dbReference type="Gene3D" id="1.10.3720.10">
    <property type="entry name" value="MetI-like"/>
    <property type="match status" value="1"/>
</dbReference>
<comment type="subcellular location">
    <subcellularLocation>
        <location evidence="1">Cell inner membrane</location>
        <topology evidence="1">Multi-pass membrane protein</topology>
    </subcellularLocation>
</comment>
<feature type="transmembrane region" description="Helical" evidence="9">
    <location>
        <begin position="198"/>
        <end position="221"/>
    </location>
</feature>
<dbReference type="InterPro" id="IPR011867">
    <property type="entry name" value="ModB_ABC"/>
</dbReference>
<organism evidence="11">
    <name type="scientific">uncultured organism</name>
    <dbReference type="NCBI Taxonomy" id="155900"/>
    <lineage>
        <taxon>unclassified sequences</taxon>
        <taxon>environmental samples</taxon>
    </lineage>
</organism>
<evidence type="ECO:0000256" key="8">
    <source>
        <dbReference type="ARBA" id="ARBA00023136"/>
    </source>
</evidence>
<protein>
    <submittedName>
        <fullName evidence="11">Molybdenum transport system permease protein ModB</fullName>
    </submittedName>
</protein>
<keyword evidence="4" id="KW-0500">Molybdenum</keyword>
<dbReference type="AlphaFoldDB" id="A0A7L9QBX7"/>
<keyword evidence="8 9" id="KW-0472">Membrane</keyword>
<dbReference type="EMBL" id="MW000468">
    <property type="protein sequence ID" value="QOL00423.1"/>
    <property type="molecule type" value="Genomic_DNA"/>
</dbReference>
<dbReference type="PANTHER" id="PTHR30183:SF3">
    <property type="entry name" value="MOLYBDENUM TRANSPORT SYSTEM PERMEASE PROTEIN MODB"/>
    <property type="match status" value="1"/>
</dbReference>